<reference evidence="3" key="1">
    <citation type="submission" date="2024-07" db="EMBL/GenBank/DDBJ databases">
        <title>Two chromosome-level genome assemblies of Korean endemic species Abeliophyllum distichum and Forsythia ovata (Oleaceae).</title>
        <authorList>
            <person name="Jang H."/>
        </authorList>
    </citation>
    <scope>NUCLEOTIDE SEQUENCE [LARGE SCALE GENOMIC DNA]</scope>
</reference>
<organism evidence="2 3">
    <name type="scientific">Forsythia ovata</name>
    <dbReference type="NCBI Taxonomy" id="205694"/>
    <lineage>
        <taxon>Eukaryota</taxon>
        <taxon>Viridiplantae</taxon>
        <taxon>Streptophyta</taxon>
        <taxon>Embryophyta</taxon>
        <taxon>Tracheophyta</taxon>
        <taxon>Spermatophyta</taxon>
        <taxon>Magnoliopsida</taxon>
        <taxon>eudicotyledons</taxon>
        <taxon>Gunneridae</taxon>
        <taxon>Pentapetalae</taxon>
        <taxon>asterids</taxon>
        <taxon>lamiids</taxon>
        <taxon>Lamiales</taxon>
        <taxon>Oleaceae</taxon>
        <taxon>Forsythieae</taxon>
        <taxon>Forsythia</taxon>
    </lineage>
</organism>
<comment type="caution">
    <text evidence="2">The sequence shown here is derived from an EMBL/GenBank/DDBJ whole genome shotgun (WGS) entry which is preliminary data.</text>
</comment>
<keyword evidence="3" id="KW-1185">Reference proteome</keyword>
<gene>
    <name evidence="2" type="ORF">Fot_52747</name>
</gene>
<feature type="compositionally biased region" description="Polar residues" evidence="1">
    <location>
        <begin position="87"/>
        <end position="97"/>
    </location>
</feature>
<feature type="region of interest" description="Disordered" evidence="1">
    <location>
        <begin position="65"/>
        <end position="119"/>
    </location>
</feature>
<sequence>MEEDAGCLGLLLLEEEVDDVLLVLFWKSSIDWDVYESTAFSPVPQARLRESIAHELKLPISAGQSSLDSAEDFRRCMDSLEGDENEVNSALPSSDPSVNAEEAPTQHEQKQEVPSTSNL</sequence>
<accession>A0ABD1PLL1</accession>
<evidence type="ECO:0000256" key="1">
    <source>
        <dbReference type="SAM" id="MobiDB-lite"/>
    </source>
</evidence>
<evidence type="ECO:0000313" key="2">
    <source>
        <dbReference type="EMBL" id="KAL2464791.1"/>
    </source>
</evidence>
<dbReference type="Proteomes" id="UP001604277">
    <property type="component" value="Unassembled WGS sequence"/>
</dbReference>
<dbReference type="AlphaFoldDB" id="A0ABD1PLL1"/>
<evidence type="ECO:0000313" key="3">
    <source>
        <dbReference type="Proteomes" id="UP001604277"/>
    </source>
</evidence>
<proteinExistence type="predicted"/>
<dbReference type="EMBL" id="JBFOLJ010000018">
    <property type="protein sequence ID" value="KAL2464791.1"/>
    <property type="molecule type" value="Genomic_DNA"/>
</dbReference>
<protein>
    <submittedName>
        <fullName evidence="2">Uncharacterized protein</fullName>
    </submittedName>
</protein>
<name>A0ABD1PLL1_9LAMI</name>